<dbReference type="CDD" id="cd17537">
    <property type="entry name" value="REC_FixJ"/>
    <property type="match status" value="1"/>
</dbReference>
<dbReference type="Gene3D" id="1.10.10.10">
    <property type="entry name" value="Winged helix-like DNA-binding domain superfamily/Winged helix DNA-binding domain"/>
    <property type="match status" value="1"/>
</dbReference>
<sequence length="200" mass="21683">MTDPVVHVIDDDPAMRESLTFLLDSAGLKAATYESAVDFLAAGDPAPGCIVSDVRMPEMSGLELTRRLKERGVPHPVIMITGHGDVPLAVEAMKAGVVDFLEKPFDDEALLSAIRTALSARGREAEEDEERRRFHTLLEQLSPRETDVLRGIVAGKPNKVIAFDLGISPRTVEVYRANVMTKTGAGSLSELVRMALLAGF</sequence>
<dbReference type="PRINTS" id="PR00038">
    <property type="entry name" value="HTHLUXR"/>
</dbReference>
<dbReference type="PROSITE" id="PS50110">
    <property type="entry name" value="RESPONSE_REGULATORY"/>
    <property type="match status" value="1"/>
</dbReference>
<dbReference type="RefSeq" id="WP_377281109.1">
    <property type="nucleotide sequence ID" value="NZ_JBHRSI010000003.1"/>
</dbReference>
<evidence type="ECO:0000256" key="1">
    <source>
        <dbReference type="ARBA" id="ARBA00023015"/>
    </source>
</evidence>
<reference evidence="8" key="1">
    <citation type="journal article" date="2019" name="Int. J. Syst. Evol. Microbiol.">
        <title>The Global Catalogue of Microorganisms (GCM) 10K type strain sequencing project: providing services to taxonomists for standard genome sequencing and annotation.</title>
        <authorList>
            <consortium name="The Broad Institute Genomics Platform"/>
            <consortium name="The Broad Institute Genome Sequencing Center for Infectious Disease"/>
            <person name="Wu L."/>
            <person name="Ma J."/>
        </authorList>
    </citation>
    <scope>NUCLEOTIDE SEQUENCE [LARGE SCALE GENOMIC DNA]</scope>
    <source>
        <strain evidence="8">DFY28</strain>
    </source>
</reference>
<dbReference type="CDD" id="cd06170">
    <property type="entry name" value="LuxR_C_like"/>
    <property type="match status" value="1"/>
</dbReference>
<dbReference type="InterPro" id="IPR001789">
    <property type="entry name" value="Sig_transdc_resp-reg_receiver"/>
</dbReference>
<accession>A0ABW4N058</accession>
<keyword evidence="4" id="KW-0597">Phosphoprotein</keyword>
<dbReference type="Pfam" id="PF00072">
    <property type="entry name" value="Response_reg"/>
    <property type="match status" value="1"/>
</dbReference>
<evidence type="ECO:0000259" key="6">
    <source>
        <dbReference type="PROSITE" id="PS50110"/>
    </source>
</evidence>
<evidence type="ECO:0000256" key="4">
    <source>
        <dbReference type="PROSITE-ProRule" id="PRU00169"/>
    </source>
</evidence>
<protein>
    <submittedName>
        <fullName evidence="7">Response regulator FixJ</fullName>
    </submittedName>
</protein>
<dbReference type="SUPFAM" id="SSF52172">
    <property type="entry name" value="CheY-like"/>
    <property type="match status" value="1"/>
</dbReference>
<dbReference type="InterPro" id="IPR016032">
    <property type="entry name" value="Sig_transdc_resp-reg_C-effctor"/>
</dbReference>
<organism evidence="7 8">
    <name type="scientific">Phenylobacterium terrae</name>
    <dbReference type="NCBI Taxonomy" id="2665495"/>
    <lineage>
        <taxon>Bacteria</taxon>
        <taxon>Pseudomonadati</taxon>
        <taxon>Pseudomonadota</taxon>
        <taxon>Alphaproteobacteria</taxon>
        <taxon>Caulobacterales</taxon>
        <taxon>Caulobacteraceae</taxon>
        <taxon>Phenylobacterium</taxon>
    </lineage>
</organism>
<dbReference type="InterPro" id="IPR000792">
    <property type="entry name" value="Tscrpt_reg_LuxR_C"/>
</dbReference>
<dbReference type="InterPro" id="IPR011006">
    <property type="entry name" value="CheY-like_superfamily"/>
</dbReference>
<dbReference type="SMART" id="SM00448">
    <property type="entry name" value="REC"/>
    <property type="match status" value="1"/>
</dbReference>
<dbReference type="PROSITE" id="PS50043">
    <property type="entry name" value="HTH_LUXR_2"/>
    <property type="match status" value="1"/>
</dbReference>
<dbReference type="SMART" id="SM00421">
    <property type="entry name" value="HTH_LUXR"/>
    <property type="match status" value="1"/>
</dbReference>
<dbReference type="NCBIfam" id="NF006900">
    <property type="entry name" value="PRK09390.1"/>
    <property type="match status" value="1"/>
</dbReference>
<keyword evidence="2" id="KW-0238">DNA-binding</keyword>
<dbReference type="Pfam" id="PF00196">
    <property type="entry name" value="GerE"/>
    <property type="match status" value="1"/>
</dbReference>
<name>A0ABW4N058_9CAUL</name>
<dbReference type="SUPFAM" id="SSF46894">
    <property type="entry name" value="C-terminal effector domain of the bipartite response regulators"/>
    <property type="match status" value="1"/>
</dbReference>
<keyword evidence="8" id="KW-1185">Reference proteome</keyword>
<dbReference type="PANTHER" id="PTHR44688:SF16">
    <property type="entry name" value="DNA-BINDING TRANSCRIPTIONAL ACTIVATOR DEVR_DOSR"/>
    <property type="match status" value="1"/>
</dbReference>
<gene>
    <name evidence="7" type="primary">fixJ</name>
    <name evidence="7" type="ORF">ACFSC0_01545</name>
</gene>
<evidence type="ECO:0000256" key="3">
    <source>
        <dbReference type="ARBA" id="ARBA00023163"/>
    </source>
</evidence>
<dbReference type="InterPro" id="IPR036388">
    <property type="entry name" value="WH-like_DNA-bd_sf"/>
</dbReference>
<comment type="caution">
    <text evidence="7">The sequence shown here is derived from an EMBL/GenBank/DDBJ whole genome shotgun (WGS) entry which is preliminary data.</text>
</comment>
<proteinExistence type="predicted"/>
<evidence type="ECO:0000256" key="2">
    <source>
        <dbReference type="ARBA" id="ARBA00023125"/>
    </source>
</evidence>
<dbReference type="EMBL" id="JBHUEY010000001">
    <property type="protein sequence ID" value="MFD1782060.1"/>
    <property type="molecule type" value="Genomic_DNA"/>
</dbReference>
<dbReference type="PANTHER" id="PTHR44688">
    <property type="entry name" value="DNA-BINDING TRANSCRIPTIONAL ACTIVATOR DEVR_DOSR"/>
    <property type="match status" value="1"/>
</dbReference>
<feature type="modified residue" description="4-aspartylphosphate" evidence="4">
    <location>
        <position position="53"/>
    </location>
</feature>
<keyword evidence="1" id="KW-0805">Transcription regulation</keyword>
<feature type="domain" description="HTH luxR-type" evidence="5">
    <location>
        <begin position="135"/>
        <end position="199"/>
    </location>
</feature>
<dbReference type="PROSITE" id="PS00622">
    <property type="entry name" value="HTH_LUXR_1"/>
    <property type="match status" value="1"/>
</dbReference>
<evidence type="ECO:0000313" key="8">
    <source>
        <dbReference type="Proteomes" id="UP001597237"/>
    </source>
</evidence>
<dbReference type="Gene3D" id="3.40.50.2300">
    <property type="match status" value="1"/>
</dbReference>
<keyword evidence="3" id="KW-0804">Transcription</keyword>
<evidence type="ECO:0000259" key="5">
    <source>
        <dbReference type="PROSITE" id="PS50043"/>
    </source>
</evidence>
<dbReference type="Proteomes" id="UP001597237">
    <property type="component" value="Unassembled WGS sequence"/>
</dbReference>
<evidence type="ECO:0000313" key="7">
    <source>
        <dbReference type="EMBL" id="MFD1782060.1"/>
    </source>
</evidence>
<feature type="domain" description="Response regulatory" evidence="6">
    <location>
        <begin position="5"/>
        <end position="118"/>
    </location>
</feature>